<dbReference type="AlphaFoldDB" id="A0A6J4M6S5"/>
<reference evidence="2" key="1">
    <citation type="submission" date="2020-02" db="EMBL/GenBank/DDBJ databases">
        <authorList>
            <person name="Meier V. D."/>
        </authorList>
    </citation>
    <scope>NUCLEOTIDE SEQUENCE</scope>
    <source>
        <strain evidence="2">AVDCRST_MAG68</strain>
    </source>
</reference>
<proteinExistence type="predicted"/>
<dbReference type="EMBL" id="CADCTW010000174">
    <property type="protein sequence ID" value="CAA9351739.1"/>
    <property type="molecule type" value="Genomic_DNA"/>
</dbReference>
<accession>A0A6J4M6S5</accession>
<evidence type="ECO:0000313" key="2">
    <source>
        <dbReference type="EMBL" id="CAA9351739.1"/>
    </source>
</evidence>
<evidence type="ECO:0000256" key="1">
    <source>
        <dbReference type="SAM" id="MobiDB-lite"/>
    </source>
</evidence>
<name>A0A6J4M6S5_9BACT</name>
<feature type="compositionally biased region" description="Basic and acidic residues" evidence="1">
    <location>
        <begin position="1"/>
        <end position="14"/>
    </location>
</feature>
<gene>
    <name evidence="2" type="ORF">AVDCRST_MAG68-3669</name>
</gene>
<protein>
    <submittedName>
        <fullName evidence="2">Uncharacterized protein</fullName>
    </submittedName>
</protein>
<sequence length="44" mass="4806">MTGDPRDCEPPGDRRRLRAITVHDGEHRRPAAPANVSGGRGKGW</sequence>
<organism evidence="2">
    <name type="scientific">uncultured Gemmatimonadota bacterium</name>
    <dbReference type="NCBI Taxonomy" id="203437"/>
    <lineage>
        <taxon>Bacteria</taxon>
        <taxon>Pseudomonadati</taxon>
        <taxon>Gemmatimonadota</taxon>
        <taxon>environmental samples</taxon>
    </lineage>
</organism>
<feature type="region of interest" description="Disordered" evidence="1">
    <location>
        <begin position="1"/>
        <end position="44"/>
    </location>
</feature>